<name>A0ACB8QA46_9AGAM</name>
<reference evidence="1" key="2">
    <citation type="journal article" date="2022" name="New Phytol.">
        <title>Evolutionary transition to the ectomycorrhizal habit in the genomes of a hyperdiverse lineage of mushroom-forming fungi.</title>
        <authorList>
            <person name="Looney B."/>
            <person name="Miyauchi S."/>
            <person name="Morin E."/>
            <person name="Drula E."/>
            <person name="Courty P.E."/>
            <person name="Kohler A."/>
            <person name="Kuo A."/>
            <person name="LaButti K."/>
            <person name="Pangilinan J."/>
            <person name="Lipzen A."/>
            <person name="Riley R."/>
            <person name="Andreopoulos W."/>
            <person name="He G."/>
            <person name="Johnson J."/>
            <person name="Nolan M."/>
            <person name="Tritt A."/>
            <person name="Barry K.W."/>
            <person name="Grigoriev I.V."/>
            <person name="Nagy L.G."/>
            <person name="Hibbett D."/>
            <person name="Henrissat B."/>
            <person name="Matheny P.B."/>
            <person name="Labbe J."/>
            <person name="Martin F.M."/>
        </authorList>
    </citation>
    <scope>NUCLEOTIDE SEQUENCE</scope>
    <source>
        <strain evidence="1">EC-137</strain>
    </source>
</reference>
<proteinExistence type="predicted"/>
<evidence type="ECO:0000313" key="1">
    <source>
        <dbReference type="EMBL" id="KAI0028131.1"/>
    </source>
</evidence>
<evidence type="ECO:0000313" key="2">
    <source>
        <dbReference type="Proteomes" id="UP000814128"/>
    </source>
</evidence>
<sequence length="254" mass="28773">MSSSLLRQLAPLELDPVTNEPFLRLPAPHAHIVITPPRMSDAQFMTDYMNDPRVFRWTYTPPWPYHLEHALYWLEMIRTGTDVALKQLEDVAAVDPDGTAPLLITPECPVRSIRERRADGAEVYIGDCGFQPTTFEWELDPEERARLAQENAAHPPGSPNIVWSIGDYLAPSHHGQGIMSAVIKALVGQWVLPRMNARIIRPTIQDGNEGSLRVFYKNGFVLWRTVPNAMQVKAKGEFPAETRTIHVLEYRANQ</sequence>
<protein>
    <submittedName>
        <fullName evidence="1">GNAT domain-containing protein</fullName>
    </submittedName>
</protein>
<keyword evidence="2" id="KW-1185">Reference proteome</keyword>
<dbReference type="Proteomes" id="UP000814128">
    <property type="component" value="Unassembled WGS sequence"/>
</dbReference>
<gene>
    <name evidence="1" type="ORF">K488DRAFT_59446</name>
</gene>
<dbReference type="EMBL" id="MU273789">
    <property type="protein sequence ID" value="KAI0028131.1"/>
    <property type="molecule type" value="Genomic_DNA"/>
</dbReference>
<accession>A0ACB8QA46</accession>
<reference evidence="1" key="1">
    <citation type="submission" date="2021-02" db="EMBL/GenBank/DDBJ databases">
        <authorList>
            <consortium name="DOE Joint Genome Institute"/>
            <person name="Ahrendt S."/>
            <person name="Looney B.P."/>
            <person name="Miyauchi S."/>
            <person name="Morin E."/>
            <person name="Drula E."/>
            <person name="Courty P.E."/>
            <person name="Chicoki N."/>
            <person name="Fauchery L."/>
            <person name="Kohler A."/>
            <person name="Kuo A."/>
            <person name="Labutti K."/>
            <person name="Pangilinan J."/>
            <person name="Lipzen A."/>
            <person name="Riley R."/>
            <person name="Andreopoulos W."/>
            <person name="He G."/>
            <person name="Johnson J."/>
            <person name="Barry K.W."/>
            <person name="Grigoriev I.V."/>
            <person name="Nagy L."/>
            <person name="Hibbett D."/>
            <person name="Henrissat B."/>
            <person name="Matheny P.B."/>
            <person name="Labbe J."/>
            <person name="Martin F."/>
        </authorList>
    </citation>
    <scope>NUCLEOTIDE SEQUENCE</scope>
    <source>
        <strain evidence="1">EC-137</strain>
    </source>
</reference>
<organism evidence="1 2">
    <name type="scientific">Vararia minispora EC-137</name>
    <dbReference type="NCBI Taxonomy" id="1314806"/>
    <lineage>
        <taxon>Eukaryota</taxon>
        <taxon>Fungi</taxon>
        <taxon>Dikarya</taxon>
        <taxon>Basidiomycota</taxon>
        <taxon>Agaricomycotina</taxon>
        <taxon>Agaricomycetes</taxon>
        <taxon>Russulales</taxon>
        <taxon>Lachnocladiaceae</taxon>
        <taxon>Vararia</taxon>
    </lineage>
</organism>
<comment type="caution">
    <text evidence="1">The sequence shown here is derived from an EMBL/GenBank/DDBJ whole genome shotgun (WGS) entry which is preliminary data.</text>
</comment>